<dbReference type="PANTHER" id="PTHR22916">
    <property type="entry name" value="GLYCOSYLTRANSFERASE"/>
    <property type="match status" value="1"/>
</dbReference>
<dbReference type="AlphaFoldDB" id="A0A5P5Z8T0"/>
<dbReference type="RefSeq" id="WP_005685352.1">
    <property type="nucleotide sequence ID" value="NZ_BSWG01000006.1"/>
</dbReference>
<evidence type="ECO:0000259" key="1">
    <source>
        <dbReference type="Pfam" id="PF00535"/>
    </source>
</evidence>
<dbReference type="Pfam" id="PF00535">
    <property type="entry name" value="Glycos_transf_2"/>
    <property type="match status" value="1"/>
</dbReference>
<comment type="caution">
    <text evidence="2">The sequence shown here is derived from an EMBL/GenBank/DDBJ whole genome shotgun (WGS) entry which is preliminary data.</text>
</comment>
<dbReference type="InterPro" id="IPR029044">
    <property type="entry name" value="Nucleotide-diphossugar_trans"/>
</dbReference>
<dbReference type="Gene3D" id="3.90.550.10">
    <property type="entry name" value="Spore Coat Polysaccharide Biosynthesis Protein SpsA, Chain A"/>
    <property type="match status" value="1"/>
</dbReference>
<dbReference type="Proteomes" id="UP000189067">
    <property type="component" value="Unassembled WGS sequence"/>
</dbReference>
<reference evidence="2 3" key="1">
    <citation type="submission" date="2017-01" db="EMBL/GenBank/DDBJ databases">
        <title>In silico prediction, in vitro antibacterial spectrum and physicochemical properties of a putative bacteriocin produced by Lactobacillus rhamnosus strain L156.4.</title>
        <authorList>
            <person name="Silveira A.M."/>
            <person name="Monteiro A.S."/>
            <person name="Santos V.L."/>
            <person name="Nicoli J.R."/>
            <person name="Azevedo V."/>
            <person name="Soares S.C."/>
            <person name="Castro-Oliveira L."/>
            <person name="Dias-Souza M.V."/>
            <person name="Nardi R.M."/>
        </authorList>
    </citation>
    <scope>NUCLEOTIDE SEQUENCE [LARGE SCALE GENOMIC DNA]</scope>
    <source>
        <strain evidence="2 3">L156.4</strain>
    </source>
</reference>
<dbReference type="EMBL" id="MTJY01000007">
    <property type="protein sequence ID" value="ONN75993.1"/>
    <property type="molecule type" value="Genomic_DNA"/>
</dbReference>
<dbReference type="GO" id="GO:0016758">
    <property type="term" value="F:hexosyltransferase activity"/>
    <property type="evidence" value="ECO:0007669"/>
    <property type="project" value="UniProtKB-ARBA"/>
</dbReference>
<name>A0A5P5Z8T0_LACRH</name>
<organism evidence="2 3">
    <name type="scientific">Lacticaseibacillus rhamnosus</name>
    <name type="common">Lactobacillus rhamnosus</name>
    <dbReference type="NCBI Taxonomy" id="47715"/>
    <lineage>
        <taxon>Bacteria</taxon>
        <taxon>Bacillati</taxon>
        <taxon>Bacillota</taxon>
        <taxon>Bacilli</taxon>
        <taxon>Lactobacillales</taxon>
        <taxon>Lactobacillaceae</taxon>
        <taxon>Lacticaseibacillus</taxon>
    </lineage>
</organism>
<dbReference type="CDD" id="cd04196">
    <property type="entry name" value="GT_2_like_d"/>
    <property type="match status" value="1"/>
</dbReference>
<dbReference type="PANTHER" id="PTHR22916:SF3">
    <property type="entry name" value="UDP-GLCNAC:BETAGAL BETA-1,3-N-ACETYLGLUCOSAMINYLTRANSFERASE-LIKE PROTEIN 1"/>
    <property type="match status" value="1"/>
</dbReference>
<evidence type="ECO:0000313" key="3">
    <source>
        <dbReference type="Proteomes" id="UP000189067"/>
    </source>
</evidence>
<proteinExistence type="predicted"/>
<evidence type="ECO:0000313" key="2">
    <source>
        <dbReference type="EMBL" id="ONN75993.1"/>
    </source>
</evidence>
<gene>
    <name evidence="2" type="ORF">BWR10_01375</name>
</gene>
<feature type="domain" description="Glycosyltransferase 2-like" evidence="1">
    <location>
        <begin position="9"/>
        <end position="122"/>
    </location>
</feature>
<dbReference type="InterPro" id="IPR001173">
    <property type="entry name" value="Glyco_trans_2-like"/>
</dbReference>
<dbReference type="SUPFAM" id="SSF53448">
    <property type="entry name" value="Nucleotide-diphospho-sugar transferases"/>
    <property type="match status" value="1"/>
</dbReference>
<protein>
    <submittedName>
        <fullName evidence="2">Alpha-L-Rha alpha-1,3-L-rhamnosyltransferase</fullName>
    </submittedName>
</protein>
<sequence length="339" mass="38662">MDTKTRIAVLISTYNGQAFVEEQVQSILSQAIDPLKIELHVYIRDDGSSDRTRDILAKLADAHPDIIRIQTKAPGNIGVKRSFFVLVQDPEIDADYFFLADQDDIWEPDKITKTLAAFQPEKSSLPLGVYSDLWLADANGHSTGKSMSEQARWPKNLAVDYQYLSFDYRVTGAAFAFNRTAKKLFTQIPNAFIPLVNMHDSFMALILSVCGKLIQIDEPLVLYRQHGDNLIGGLKKKRSLIETLNNKKREEGQLIVDNLLLDAFLKKQHLTIRQDQRAIIDLYVDYFNNVHHAFKRVATSVKIYHIMHHPRKRVSFILIAFFDVIDMIAPYDEIKAALA</sequence>
<accession>A0A5P5Z8T0</accession>